<dbReference type="GO" id="GO:0003677">
    <property type="term" value="F:DNA binding"/>
    <property type="evidence" value="ECO:0007669"/>
    <property type="project" value="InterPro"/>
</dbReference>
<evidence type="ECO:0000313" key="2">
    <source>
        <dbReference type="Proteomes" id="UP000309128"/>
    </source>
</evidence>
<accession>A0A5S4FYE4</accession>
<dbReference type="Gene3D" id="1.10.443.10">
    <property type="entry name" value="Intergrase catalytic core"/>
    <property type="match status" value="1"/>
</dbReference>
<dbReference type="RefSeq" id="WP_138664012.1">
    <property type="nucleotide sequence ID" value="NZ_VCKY01000001.1"/>
</dbReference>
<dbReference type="GO" id="GO:0006310">
    <property type="term" value="P:DNA recombination"/>
    <property type="evidence" value="ECO:0007669"/>
    <property type="project" value="InterPro"/>
</dbReference>
<dbReference type="EMBL" id="VCKY01000001">
    <property type="protein sequence ID" value="TMR25602.1"/>
    <property type="molecule type" value="Genomic_DNA"/>
</dbReference>
<sequence length="198" mass="22756">MPIPPFLTALMSDQLKRVDRKMCDCGTHRGDYVFRPPGGFHWGRSNFANRLFRPATDGQLVAKGPRVRHRIMLDVDGRQVVRRGRQTIQALEDWAAEVWLPVVEGLTPHDLKHSHKVWMDEDLIPDVAQAERLAHSIASIKGRATHISDRYSHVSEPMRQQLVAALQKRWEGSLRRRAKTGPSRLPIVQELLRPYLRP</sequence>
<proteinExistence type="predicted"/>
<evidence type="ECO:0008006" key="3">
    <source>
        <dbReference type="Google" id="ProtNLM"/>
    </source>
</evidence>
<dbReference type="AlphaFoldDB" id="A0A5S4FYE4"/>
<evidence type="ECO:0000313" key="1">
    <source>
        <dbReference type="EMBL" id="TMR25602.1"/>
    </source>
</evidence>
<keyword evidence="2" id="KW-1185">Reference proteome</keyword>
<dbReference type="GO" id="GO:0015074">
    <property type="term" value="P:DNA integration"/>
    <property type="evidence" value="ECO:0007669"/>
    <property type="project" value="InterPro"/>
</dbReference>
<dbReference type="OrthoDB" id="4529782at2"/>
<comment type="caution">
    <text evidence="1">The sequence shown here is derived from an EMBL/GenBank/DDBJ whole genome shotgun (WGS) entry which is preliminary data.</text>
</comment>
<reference evidence="1 2" key="1">
    <citation type="submission" date="2019-05" db="EMBL/GenBank/DDBJ databases">
        <title>Draft genome sequence of Nonomuraea turkmeniaca DSM 43926.</title>
        <authorList>
            <person name="Saricaoglu S."/>
            <person name="Isik K."/>
        </authorList>
    </citation>
    <scope>NUCLEOTIDE SEQUENCE [LARGE SCALE GENOMIC DNA]</scope>
    <source>
        <strain evidence="1 2">DSM 43926</strain>
    </source>
</reference>
<dbReference type="InterPro" id="IPR013762">
    <property type="entry name" value="Integrase-like_cat_sf"/>
</dbReference>
<protein>
    <recommendedName>
        <fullName evidence="3">Integrase</fullName>
    </recommendedName>
</protein>
<name>A0A5S4FYE4_9ACTN</name>
<organism evidence="1 2">
    <name type="scientific">Nonomuraea turkmeniaca</name>
    <dbReference type="NCBI Taxonomy" id="103838"/>
    <lineage>
        <taxon>Bacteria</taxon>
        <taxon>Bacillati</taxon>
        <taxon>Actinomycetota</taxon>
        <taxon>Actinomycetes</taxon>
        <taxon>Streptosporangiales</taxon>
        <taxon>Streptosporangiaceae</taxon>
        <taxon>Nonomuraea</taxon>
    </lineage>
</organism>
<gene>
    <name evidence="1" type="ORF">ETD86_00260</name>
</gene>
<dbReference type="Proteomes" id="UP000309128">
    <property type="component" value="Unassembled WGS sequence"/>
</dbReference>